<evidence type="ECO:0000313" key="1">
    <source>
        <dbReference type="EMBL" id="KAF9873490.1"/>
    </source>
</evidence>
<sequence length="289" mass="33379">MDTNDTMKQGLPHLPNEIVLLFVEAFLDDFEAGQSVSPVAWAFRGSLKTPMVFTLRELRTRGLSPYRNTAVHRNFLLHNMSRVNHQVRDMILKRFPRVPAELGRSIYDYRIRKDDFCKQNKLHWVHVCLASDIFQLAYLENLWVVPGEPRYDDCTALMLASRPQMNASMLAHIQNLRLSLSSFNIGTELHNFQNLPNLKTIVLSSKRDIALIETKEKYADGLIPFNIGLYPSLGFLGTSCSIWEPFWKRGIRIFVHDQNETWSTCSEYFAEVVQFDNGVRMKLLIPGNK</sequence>
<dbReference type="Proteomes" id="UP000781932">
    <property type="component" value="Unassembled WGS sequence"/>
</dbReference>
<dbReference type="EMBL" id="JAATWM020000031">
    <property type="protein sequence ID" value="KAF9873490.1"/>
    <property type="molecule type" value="Genomic_DNA"/>
</dbReference>
<reference evidence="1" key="2">
    <citation type="submission" date="2020-11" db="EMBL/GenBank/DDBJ databases">
        <title>Whole genome sequencing of Colletotrichum sp.</title>
        <authorList>
            <person name="Li H."/>
        </authorList>
    </citation>
    <scope>NUCLEOTIDE SEQUENCE</scope>
    <source>
        <strain evidence="1">CkLH20</strain>
    </source>
</reference>
<dbReference type="RefSeq" id="XP_038742951.1">
    <property type="nucleotide sequence ID" value="XM_038891664.1"/>
</dbReference>
<dbReference type="GeneID" id="62164738"/>
<accession>A0A9P6I7L6</accession>
<gene>
    <name evidence="1" type="ORF">CkaCkLH20_08949</name>
</gene>
<evidence type="ECO:0000313" key="2">
    <source>
        <dbReference type="Proteomes" id="UP000781932"/>
    </source>
</evidence>
<reference evidence="1" key="1">
    <citation type="submission" date="2020-03" db="EMBL/GenBank/DDBJ databases">
        <authorList>
            <person name="He L."/>
        </authorList>
    </citation>
    <scope>NUCLEOTIDE SEQUENCE</scope>
    <source>
        <strain evidence="1">CkLH20</strain>
    </source>
</reference>
<keyword evidence="2" id="KW-1185">Reference proteome</keyword>
<dbReference type="AlphaFoldDB" id="A0A9P6I7L6"/>
<organism evidence="1 2">
    <name type="scientific">Colletotrichum karsti</name>
    <dbReference type="NCBI Taxonomy" id="1095194"/>
    <lineage>
        <taxon>Eukaryota</taxon>
        <taxon>Fungi</taxon>
        <taxon>Dikarya</taxon>
        <taxon>Ascomycota</taxon>
        <taxon>Pezizomycotina</taxon>
        <taxon>Sordariomycetes</taxon>
        <taxon>Hypocreomycetidae</taxon>
        <taxon>Glomerellales</taxon>
        <taxon>Glomerellaceae</taxon>
        <taxon>Colletotrichum</taxon>
        <taxon>Colletotrichum boninense species complex</taxon>
    </lineage>
</organism>
<protein>
    <submittedName>
        <fullName evidence="1">Uncharacterized protein</fullName>
    </submittedName>
</protein>
<name>A0A9P6I7L6_9PEZI</name>
<proteinExistence type="predicted"/>
<comment type="caution">
    <text evidence="1">The sequence shown here is derived from an EMBL/GenBank/DDBJ whole genome shotgun (WGS) entry which is preliminary data.</text>
</comment>